<evidence type="ECO:0000313" key="1">
    <source>
        <dbReference type="EMBL" id="CAF1025610.1"/>
    </source>
</evidence>
<evidence type="ECO:0000313" key="2">
    <source>
        <dbReference type="EMBL" id="CAF3579234.1"/>
    </source>
</evidence>
<proteinExistence type="predicted"/>
<gene>
    <name evidence="1" type="ORF">JYZ213_LOCUS17312</name>
    <name evidence="2" type="ORF">OXD698_LOCUS5320</name>
</gene>
<dbReference type="Proteomes" id="UP000663844">
    <property type="component" value="Unassembled WGS sequence"/>
</dbReference>
<accession>A0A818LXL9</accession>
<protein>
    <submittedName>
        <fullName evidence="2">Uncharacterized protein</fullName>
    </submittedName>
</protein>
<dbReference type="AlphaFoldDB" id="A0A818LXL9"/>
<reference evidence="2" key="1">
    <citation type="submission" date="2021-02" db="EMBL/GenBank/DDBJ databases">
        <authorList>
            <person name="Nowell W R."/>
        </authorList>
    </citation>
    <scope>NUCLEOTIDE SEQUENCE</scope>
</reference>
<dbReference type="EMBL" id="CAJNOG010000161">
    <property type="protein sequence ID" value="CAF1025610.1"/>
    <property type="molecule type" value="Genomic_DNA"/>
</dbReference>
<evidence type="ECO:0000313" key="3">
    <source>
        <dbReference type="Proteomes" id="UP000663844"/>
    </source>
</evidence>
<name>A0A818LXL9_9BILA</name>
<dbReference type="Proteomes" id="UP000663845">
    <property type="component" value="Unassembled WGS sequence"/>
</dbReference>
<dbReference type="EMBL" id="CAJOAZ010000214">
    <property type="protein sequence ID" value="CAF3579234.1"/>
    <property type="molecule type" value="Genomic_DNA"/>
</dbReference>
<sequence>MKPDAYRHLLFYVKNSREVLNIVFDGPQLNTVLHLLHIMGKDKYCRWQIWLEEPIGLDDYKETTINCLYNHARAFFEEIDAYDNGKRLGLVLDRLKGDEH</sequence>
<comment type="caution">
    <text evidence="2">The sequence shown here is derived from an EMBL/GenBank/DDBJ whole genome shotgun (WGS) entry which is preliminary data.</text>
</comment>
<organism evidence="2 3">
    <name type="scientific">Adineta steineri</name>
    <dbReference type="NCBI Taxonomy" id="433720"/>
    <lineage>
        <taxon>Eukaryota</taxon>
        <taxon>Metazoa</taxon>
        <taxon>Spiralia</taxon>
        <taxon>Gnathifera</taxon>
        <taxon>Rotifera</taxon>
        <taxon>Eurotatoria</taxon>
        <taxon>Bdelloidea</taxon>
        <taxon>Adinetida</taxon>
        <taxon>Adinetidae</taxon>
        <taxon>Adineta</taxon>
    </lineage>
</organism>